<evidence type="ECO:0000256" key="6">
    <source>
        <dbReference type="ARBA" id="ARBA00023136"/>
    </source>
</evidence>
<feature type="domain" description="Lipase maturation factor 1/2 N-terminal" evidence="9">
    <location>
        <begin position="499"/>
        <end position="659"/>
    </location>
</feature>
<gene>
    <name evidence="11" type="primary">Lmf1</name>
    <name evidence="11" type="ORF">SNAT2548_LOCUS29921</name>
</gene>
<feature type="signal peptide" evidence="8">
    <location>
        <begin position="1"/>
        <end position="22"/>
    </location>
</feature>
<dbReference type="Pfam" id="PF25179">
    <property type="entry name" value="LMF1_C"/>
    <property type="match status" value="1"/>
</dbReference>
<evidence type="ECO:0000256" key="3">
    <source>
        <dbReference type="ARBA" id="ARBA00022692"/>
    </source>
</evidence>
<dbReference type="PROSITE" id="PS51257">
    <property type="entry name" value="PROKAR_LIPOPROTEIN"/>
    <property type="match status" value="1"/>
</dbReference>
<keyword evidence="4" id="KW-0256">Endoplasmic reticulum</keyword>
<protein>
    <submittedName>
        <fullName evidence="11">Lmf1 protein</fullName>
    </submittedName>
</protein>
<dbReference type="InterPro" id="IPR009613">
    <property type="entry name" value="LMF"/>
</dbReference>
<keyword evidence="12" id="KW-1185">Reference proteome</keyword>
<feature type="transmembrane region" description="Helical" evidence="7">
    <location>
        <begin position="698"/>
        <end position="716"/>
    </location>
</feature>
<dbReference type="InterPro" id="IPR057433">
    <property type="entry name" value="LMF1/2_C"/>
</dbReference>
<dbReference type="Gene3D" id="3.30.1310.10">
    <property type="entry name" value="Nucleoid-associated protein YbaB-like domain"/>
    <property type="match status" value="1"/>
</dbReference>
<dbReference type="SUPFAM" id="SSF82607">
    <property type="entry name" value="YbaB-like"/>
    <property type="match status" value="1"/>
</dbReference>
<dbReference type="InterPro" id="IPR004401">
    <property type="entry name" value="YbaB/EbfC"/>
</dbReference>
<dbReference type="Pfam" id="PF06762">
    <property type="entry name" value="LMF1"/>
    <property type="match status" value="1"/>
</dbReference>
<keyword evidence="6 7" id="KW-0472">Membrane</keyword>
<dbReference type="GO" id="GO:0003677">
    <property type="term" value="F:DNA binding"/>
    <property type="evidence" value="ECO:0007669"/>
    <property type="project" value="InterPro"/>
</dbReference>
<dbReference type="InterPro" id="IPR036894">
    <property type="entry name" value="YbaB-like_sf"/>
</dbReference>
<evidence type="ECO:0000259" key="9">
    <source>
        <dbReference type="Pfam" id="PF06762"/>
    </source>
</evidence>
<evidence type="ECO:0000256" key="5">
    <source>
        <dbReference type="ARBA" id="ARBA00022989"/>
    </source>
</evidence>
<evidence type="ECO:0000313" key="11">
    <source>
        <dbReference type="EMBL" id="CAE7533949.1"/>
    </source>
</evidence>
<evidence type="ECO:0000256" key="4">
    <source>
        <dbReference type="ARBA" id="ARBA00022824"/>
    </source>
</evidence>
<evidence type="ECO:0000256" key="8">
    <source>
        <dbReference type="SAM" id="SignalP"/>
    </source>
</evidence>
<name>A0A812TR49_9DINO</name>
<sequence>MARRSGVGVLLAALALAVAGCAFSTIRGRTARQATPNFGELLGSIGKMSEVAKKMPELQKRLRETPSVGTALGGRVKVTVSGDLAPLGVEIDEAVMEEGLPAKVLADAVFVAMKEAHNATVELSRTELTKFYKDMGVPLPGAGAGGIPGAPAPAPAPAPSMEFDPAGAWTANDGIEVGNPKRACGLELKVLKLGDRSVLLEVLEQSTGMTSLKAVVSESNASVLVVASGKLIICSLIPSNNPVVLQLLKLLGRHAVMAVAVGVTAVSAHPASVDVEGPCHNQAPLGRLAVKLMRSAVALPDRLPSLLQRSWSAYVSFLKTEVPELLRLVSASLARAKFPLTWQGAQDFSMSDWLDAAPILAAVVAASLTPLALLNGGRQKQGGFDWSTSWWVTREVLVRGMGLCYLCGFLVSAIQHRALWGSLGLAPVTRHRRRPTPVFDLFDDLGFGFGDWQLELVSWLGVAFSLQLMFGKLRSLLVPLFLWAAYLSIVNLQASFTFNYGWEWLTCEVGFLVIFLCPLLDSRLSTWTPPSRLVLWTIRWCAFRLLLGAGMSKVGRNSSACWRELTCTETHYFTQPIPNPFSWYMHHLPRSFHKLEVALTFVEQLVLPFAMLVPLRFFRVTAAVLEIGFQIGIVGTGNYAWINFIGALPCVAMLDDGFLLSLTPWPWRQRLQQAVQEASERADLAAEPRLVRRTVRRGYLGLRSLVNVLLVMVVVYKSKDPIKELFGPAPWINNYDPWFLMNSQGVFGFINKHRLQVVLKYTHDPVPGGPGAVWKPLDFKCLPGTVDQRPCFMSPYHYRLDWETWIHVTASLEQLWVKKAPAEAYHQHLPDFLQALVIKVLNGDDDAAGLLGVPAQEIYKDGAPPTAISIDFASYTFTTRSNSSQWWRAKRVGANSLRAYGQASAPKLKEEEVRKSPRWRHWVLGVSIATAVMFLEQGLLQGFAGGWNLLVGSAACLLVFAVVLASDYPPAFTALRVATQLPWLVMDELGVASGQRLAYELAFRISAGAAGMNAGLAGLQRCSRRPSCAVLVALLLAVAWMCMRAESELLPAP</sequence>
<feature type="transmembrane region" description="Helical" evidence="7">
    <location>
        <begin position="946"/>
        <end position="966"/>
    </location>
</feature>
<comment type="similarity">
    <text evidence="2">Belongs to the lipase maturation factor family.</text>
</comment>
<dbReference type="AlphaFoldDB" id="A0A812TR49"/>
<dbReference type="Pfam" id="PF02575">
    <property type="entry name" value="YbaB_DNA_bd"/>
    <property type="match status" value="1"/>
</dbReference>
<evidence type="ECO:0000256" key="2">
    <source>
        <dbReference type="ARBA" id="ARBA00005512"/>
    </source>
</evidence>
<dbReference type="GO" id="GO:0051604">
    <property type="term" value="P:protein maturation"/>
    <property type="evidence" value="ECO:0007669"/>
    <property type="project" value="InterPro"/>
</dbReference>
<feature type="domain" description="Lipase maturation factor 1/2 C-terminal" evidence="10">
    <location>
        <begin position="740"/>
        <end position="893"/>
    </location>
</feature>
<keyword evidence="5 7" id="KW-1133">Transmembrane helix</keyword>
<feature type="chain" id="PRO_5033020079" evidence="8">
    <location>
        <begin position="23"/>
        <end position="1053"/>
    </location>
</feature>
<dbReference type="OrthoDB" id="434126at2759"/>
<comment type="subcellular location">
    <subcellularLocation>
        <location evidence="1">Endoplasmic reticulum membrane</location>
        <topology evidence="1">Multi-pass membrane protein</topology>
    </subcellularLocation>
</comment>
<reference evidence="11" key="1">
    <citation type="submission" date="2021-02" db="EMBL/GenBank/DDBJ databases">
        <authorList>
            <person name="Dougan E. K."/>
            <person name="Rhodes N."/>
            <person name="Thang M."/>
            <person name="Chan C."/>
        </authorList>
    </citation>
    <scope>NUCLEOTIDE SEQUENCE</scope>
</reference>
<dbReference type="PANTHER" id="PTHR14463:SF10">
    <property type="entry name" value="LIPASE MATURATION FACTOR 1"/>
    <property type="match status" value="1"/>
</dbReference>
<dbReference type="PANTHER" id="PTHR14463">
    <property type="entry name" value="LIPASE MATURATION FACTOR"/>
    <property type="match status" value="1"/>
</dbReference>
<keyword evidence="8" id="KW-0732">Signal</keyword>
<dbReference type="InterPro" id="IPR057434">
    <property type="entry name" value="LMF1/2_N"/>
</dbReference>
<feature type="transmembrane region" description="Helical" evidence="7">
    <location>
        <begin position="627"/>
        <end position="654"/>
    </location>
</feature>
<comment type="caution">
    <text evidence="11">The sequence shown here is derived from an EMBL/GenBank/DDBJ whole genome shotgun (WGS) entry which is preliminary data.</text>
</comment>
<keyword evidence="3 7" id="KW-0812">Transmembrane</keyword>
<organism evidence="11 12">
    <name type="scientific">Symbiodinium natans</name>
    <dbReference type="NCBI Taxonomy" id="878477"/>
    <lineage>
        <taxon>Eukaryota</taxon>
        <taxon>Sar</taxon>
        <taxon>Alveolata</taxon>
        <taxon>Dinophyceae</taxon>
        <taxon>Suessiales</taxon>
        <taxon>Symbiodiniaceae</taxon>
        <taxon>Symbiodinium</taxon>
    </lineage>
</organism>
<evidence type="ECO:0000256" key="1">
    <source>
        <dbReference type="ARBA" id="ARBA00004477"/>
    </source>
</evidence>
<proteinExistence type="inferred from homology"/>
<evidence type="ECO:0000313" key="12">
    <source>
        <dbReference type="Proteomes" id="UP000604046"/>
    </source>
</evidence>
<dbReference type="EMBL" id="CAJNDS010002582">
    <property type="protein sequence ID" value="CAE7533949.1"/>
    <property type="molecule type" value="Genomic_DNA"/>
</dbReference>
<accession>A0A812TR49</accession>
<dbReference type="GO" id="GO:0005789">
    <property type="term" value="C:endoplasmic reticulum membrane"/>
    <property type="evidence" value="ECO:0007669"/>
    <property type="project" value="UniProtKB-SubCell"/>
</dbReference>
<evidence type="ECO:0000256" key="7">
    <source>
        <dbReference type="SAM" id="Phobius"/>
    </source>
</evidence>
<evidence type="ECO:0000259" key="10">
    <source>
        <dbReference type="Pfam" id="PF25179"/>
    </source>
</evidence>
<dbReference type="Proteomes" id="UP000604046">
    <property type="component" value="Unassembled WGS sequence"/>
</dbReference>